<accession>A0ABQ7F7Q5</accession>
<evidence type="ECO:0000313" key="2">
    <source>
        <dbReference type="Proteomes" id="UP000266723"/>
    </source>
</evidence>
<dbReference type="EMBL" id="QGKV02000297">
    <property type="protein sequence ID" value="KAF3611636.1"/>
    <property type="molecule type" value="Genomic_DNA"/>
</dbReference>
<proteinExistence type="predicted"/>
<dbReference type="Proteomes" id="UP000266723">
    <property type="component" value="Unassembled WGS sequence"/>
</dbReference>
<keyword evidence="2" id="KW-1185">Reference proteome</keyword>
<reference evidence="1 2" key="1">
    <citation type="journal article" date="2020" name="BMC Genomics">
        <title>Intraspecific diversification of the crop wild relative Brassica cretica Lam. using demographic model selection.</title>
        <authorList>
            <person name="Kioukis A."/>
            <person name="Michalopoulou V.A."/>
            <person name="Briers L."/>
            <person name="Pirintsos S."/>
            <person name="Studholme D.J."/>
            <person name="Pavlidis P."/>
            <person name="Sarris P.F."/>
        </authorList>
    </citation>
    <scope>NUCLEOTIDE SEQUENCE [LARGE SCALE GENOMIC DNA]</scope>
    <source>
        <strain evidence="2">cv. PFS-1207/04</strain>
    </source>
</reference>
<name>A0ABQ7F7Q5_BRACR</name>
<evidence type="ECO:0000313" key="1">
    <source>
        <dbReference type="EMBL" id="KAF3611636.1"/>
    </source>
</evidence>
<gene>
    <name evidence="1" type="ORF">DY000_02049431</name>
</gene>
<sequence>MVVLSPSLSSHLVTNFIAAHISGGSHFCHVCHSSSDFWWLASILPPPGYFSSFHASLAGGCASAAIGMCLPVS</sequence>
<protein>
    <recommendedName>
        <fullName evidence="3">Secreted protein</fullName>
    </recommendedName>
</protein>
<organism evidence="1 2">
    <name type="scientific">Brassica cretica</name>
    <name type="common">Mustard</name>
    <dbReference type="NCBI Taxonomy" id="69181"/>
    <lineage>
        <taxon>Eukaryota</taxon>
        <taxon>Viridiplantae</taxon>
        <taxon>Streptophyta</taxon>
        <taxon>Embryophyta</taxon>
        <taxon>Tracheophyta</taxon>
        <taxon>Spermatophyta</taxon>
        <taxon>Magnoliopsida</taxon>
        <taxon>eudicotyledons</taxon>
        <taxon>Gunneridae</taxon>
        <taxon>Pentapetalae</taxon>
        <taxon>rosids</taxon>
        <taxon>malvids</taxon>
        <taxon>Brassicales</taxon>
        <taxon>Brassicaceae</taxon>
        <taxon>Brassiceae</taxon>
        <taxon>Brassica</taxon>
    </lineage>
</organism>
<comment type="caution">
    <text evidence="1">The sequence shown here is derived from an EMBL/GenBank/DDBJ whole genome shotgun (WGS) entry which is preliminary data.</text>
</comment>
<evidence type="ECO:0008006" key="3">
    <source>
        <dbReference type="Google" id="ProtNLM"/>
    </source>
</evidence>